<feature type="domain" description="NAC" evidence="7">
    <location>
        <begin position="15"/>
        <end position="179"/>
    </location>
</feature>
<name>A0A7J6F720_CANSA</name>
<dbReference type="Proteomes" id="UP000525078">
    <property type="component" value="Unassembled WGS sequence"/>
</dbReference>
<dbReference type="EMBL" id="JAATIQ010000013">
    <property type="protein sequence ID" value="KAF4400939.1"/>
    <property type="molecule type" value="Genomic_DNA"/>
</dbReference>
<evidence type="ECO:0000313" key="8">
    <source>
        <dbReference type="EMBL" id="KAF4366501.1"/>
    </source>
</evidence>
<protein>
    <recommendedName>
        <fullName evidence="7">NAC domain-containing protein</fullName>
    </recommendedName>
</protein>
<evidence type="ECO:0000313" key="10">
    <source>
        <dbReference type="Proteomes" id="UP000525078"/>
    </source>
</evidence>
<dbReference type="AlphaFoldDB" id="A0A7J6F720"/>
<dbReference type="PANTHER" id="PTHR31744">
    <property type="entry name" value="PROTEIN CUP-SHAPED COTYLEDON 2-RELATED"/>
    <property type="match status" value="1"/>
</dbReference>
<feature type="compositionally biased region" description="Acidic residues" evidence="6">
    <location>
        <begin position="242"/>
        <end position="253"/>
    </location>
</feature>
<dbReference type="Proteomes" id="UP000583929">
    <property type="component" value="Unassembled WGS sequence"/>
</dbReference>
<organism evidence="8 10">
    <name type="scientific">Cannabis sativa</name>
    <name type="common">Hemp</name>
    <name type="synonym">Marijuana</name>
    <dbReference type="NCBI Taxonomy" id="3483"/>
    <lineage>
        <taxon>Eukaryota</taxon>
        <taxon>Viridiplantae</taxon>
        <taxon>Streptophyta</taxon>
        <taxon>Embryophyta</taxon>
        <taxon>Tracheophyta</taxon>
        <taxon>Spermatophyta</taxon>
        <taxon>Magnoliopsida</taxon>
        <taxon>eudicotyledons</taxon>
        <taxon>Gunneridae</taxon>
        <taxon>Pentapetalae</taxon>
        <taxon>rosids</taxon>
        <taxon>fabids</taxon>
        <taxon>Rosales</taxon>
        <taxon>Cannabaceae</taxon>
        <taxon>Cannabis</taxon>
    </lineage>
</organism>
<evidence type="ECO:0000256" key="2">
    <source>
        <dbReference type="ARBA" id="ARBA00023015"/>
    </source>
</evidence>
<dbReference type="SUPFAM" id="SSF101941">
    <property type="entry name" value="NAC domain"/>
    <property type="match status" value="1"/>
</dbReference>
<dbReference type="Pfam" id="PF02365">
    <property type="entry name" value="NAM"/>
    <property type="match status" value="1"/>
</dbReference>
<dbReference type="GO" id="GO:0003677">
    <property type="term" value="F:DNA binding"/>
    <property type="evidence" value="ECO:0007669"/>
    <property type="project" value="UniProtKB-KW"/>
</dbReference>
<keyword evidence="4" id="KW-0804">Transcription</keyword>
<feature type="region of interest" description="Disordered" evidence="6">
    <location>
        <begin position="237"/>
        <end position="256"/>
    </location>
</feature>
<evidence type="ECO:0000256" key="4">
    <source>
        <dbReference type="ARBA" id="ARBA00023163"/>
    </source>
</evidence>
<comment type="caution">
    <text evidence="8">The sequence shown here is derived from an EMBL/GenBank/DDBJ whole genome shotgun (WGS) entry which is preliminary data.</text>
</comment>
<dbReference type="PANTHER" id="PTHR31744:SF221">
    <property type="entry name" value="NAC DOMAIN-CONTAINING PROTEIN 43-LIKE"/>
    <property type="match status" value="1"/>
</dbReference>
<proteinExistence type="predicted"/>
<evidence type="ECO:0000313" key="11">
    <source>
        <dbReference type="Proteomes" id="UP000583929"/>
    </source>
</evidence>
<evidence type="ECO:0000313" key="9">
    <source>
        <dbReference type="EMBL" id="KAF4400939.1"/>
    </source>
</evidence>
<comment type="subcellular location">
    <subcellularLocation>
        <location evidence="1">Nucleus</location>
    </subcellularLocation>
</comment>
<gene>
    <name evidence="8" type="ORF">F8388_003739</name>
    <name evidence="9" type="ORF">G4B88_013780</name>
</gene>
<keyword evidence="11" id="KW-1185">Reference proteome</keyword>
<dbReference type="FunFam" id="2.170.150.80:FF:000003">
    <property type="entry name" value="NAC domain-containing protein"/>
    <property type="match status" value="1"/>
</dbReference>
<keyword evidence="5" id="KW-0539">Nucleus</keyword>
<dbReference type="InterPro" id="IPR036093">
    <property type="entry name" value="NAC_dom_sf"/>
</dbReference>
<evidence type="ECO:0000256" key="3">
    <source>
        <dbReference type="ARBA" id="ARBA00023125"/>
    </source>
</evidence>
<keyword evidence="3" id="KW-0238">DNA-binding</keyword>
<dbReference type="PROSITE" id="PS51005">
    <property type="entry name" value="NAC"/>
    <property type="match status" value="1"/>
</dbReference>
<evidence type="ECO:0000256" key="6">
    <source>
        <dbReference type="SAM" id="MobiDB-lite"/>
    </source>
</evidence>
<accession>A0A7J6F720</accession>
<dbReference type="InterPro" id="IPR003441">
    <property type="entry name" value="NAC-dom"/>
</dbReference>
<dbReference type="GO" id="GO:0005634">
    <property type="term" value="C:nucleus"/>
    <property type="evidence" value="ECO:0007669"/>
    <property type="project" value="UniProtKB-SubCell"/>
</dbReference>
<dbReference type="GO" id="GO:0006355">
    <property type="term" value="P:regulation of DNA-templated transcription"/>
    <property type="evidence" value="ECO:0007669"/>
    <property type="project" value="InterPro"/>
</dbReference>
<keyword evidence="2" id="KW-0805">Transcription regulation</keyword>
<evidence type="ECO:0000256" key="5">
    <source>
        <dbReference type="ARBA" id="ARBA00023242"/>
    </source>
</evidence>
<evidence type="ECO:0000256" key="1">
    <source>
        <dbReference type="ARBA" id="ARBA00004123"/>
    </source>
</evidence>
<dbReference type="EMBL" id="JAATIP010000150">
    <property type="protein sequence ID" value="KAF4366501.1"/>
    <property type="molecule type" value="Genomic_DNA"/>
</dbReference>
<sequence length="419" mass="47259">MPDSMSISVNGQSQVPPGFRFHPTEEELLQYYLKKKVSNQSIDLDVIRDVDLNKLEPWDIQERCKIGTTPQNDWYFFSHKDKKYPTGTRTNRATAAGFWKATGRDKVIYSNSKRIGMRKTLVFYKGRAPHGLKSDWIMHEYRLDDNTITTTNDIIITNNIHGENNSPEEGWVVCRIFKKKNHHQKSSVDHQSTSSPVVNTVLMESTEEMTVFDSSSIGDEGALEQIFQYMGKTGTTCKEEDAGTENDTNDDTNDNSKNCRFLPINNDTTTSSLFLKLPSLESPNSSQNGYHQPINNNNNNGDIISPNFGFMNNHHQMMLDSNLMIISNWATLDRLVACQLNGQTDQASMDYCTDNNQNHHHHMQVPPVTTTTVRSSSSSNKPQAEYNNEIGLWSSTFAKSSSSSLLPSEPICHVSNASL</sequence>
<dbReference type="Gene3D" id="2.170.150.80">
    <property type="entry name" value="NAC domain"/>
    <property type="match status" value="1"/>
</dbReference>
<reference evidence="10 11" key="1">
    <citation type="journal article" date="2020" name="bioRxiv">
        <title>Sequence and annotation of 42 cannabis genomes reveals extensive copy number variation in cannabinoid synthesis and pathogen resistance genes.</title>
        <authorList>
            <person name="Mckernan K.J."/>
            <person name="Helbert Y."/>
            <person name="Kane L.T."/>
            <person name="Ebling H."/>
            <person name="Zhang L."/>
            <person name="Liu B."/>
            <person name="Eaton Z."/>
            <person name="Mclaughlin S."/>
            <person name="Kingan S."/>
            <person name="Baybayan P."/>
            <person name="Concepcion G."/>
            <person name="Jordan M."/>
            <person name="Riva A."/>
            <person name="Barbazuk W."/>
            <person name="Harkins T."/>
        </authorList>
    </citation>
    <scope>NUCLEOTIDE SEQUENCE [LARGE SCALE GENOMIC DNA]</scope>
    <source>
        <strain evidence="10 11">cv. Jamaican Lion 4</strain>
        <strain evidence="9">Father</strain>
        <strain evidence="8">Mother</strain>
        <tissue evidence="8">Leaf</tissue>
    </source>
</reference>
<evidence type="ECO:0000259" key="7">
    <source>
        <dbReference type="PROSITE" id="PS51005"/>
    </source>
</evidence>